<dbReference type="InterPro" id="IPR015422">
    <property type="entry name" value="PyrdxlP-dep_Trfase_small"/>
</dbReference>
<dbReference type="Gene3D" id="1.10.260.50">
    <property type="match status" value="1"/>
</dbReference>
<sequence length="381" mass="39235">MIYLDAAATTPVRQGVLDVIIPLLTHDYGNPSSTHQMGGSAKRALDYARETAANTLGVRTGDIVFTSGGTESNNLAIKGLALGTPRGRHLLISAIEHPSVTEACHYLAKHHGFDLDIAPVDAQGLLELDAFTALLRPDTTLVSVMAVNNEVGTIQPIAEVAAAARTCGALVHCDGVQGAGWMEMAGIAAHVDALSLSGHKIGGLKGAGLLMVRGKLPLEPLIHGGGQERERRSGTENVAGAVATATALSLAAEANATGTAEGHGDHFINTVLDGLNTEGRIRARLTGDAARRIPGIVSFVFPETGGETVLLELERRGVVCSSGSACAAGSTDPSHVLLAMGYDEDTAHTAVRLSFTRTVKEAEIATSARAVVAAVKAIAGA</sequence>
<comment type="caution">
    <text evidence="10">The sequence shown here is derived from an EMBL/GenBank/DDBJ whole genome shotgun (WGS) entry which is preliminary data.</text>
</comment>
<evidence type="ECO:0000256" key="8">
    <source>
        <dbReference type="ARBA" id="ARBA00050776"/>
    </source>
</evidence>
<dbReference type="Gene3D" id="3.40.640.10">
    <property type="entry name" value="Type I PLP-dependent aspartate aminotransferase-like (Major domain)"/>
    <property type="match status" value="1"/>
</dbReference>
<comment type="cofactor">
    <cofactor evidence="1">
        <name>pyridoxal 5'-phosphate</name>
        <dbReference type="ChEBI" id="CHEBI:597326"/>
    </cofactor>
</comment>
<dbReference type="InterPro" id="IPR015421">
    <property type="entry name" value="PyrdxlP-dep_Trfase_major"/>
</dbReference>
<evidence type="ECO:0000256" key="6">
    <source>
        <dbReference type="ARBA" id="ARBA00023004"/>
    </source>
</evidence>
<keyword evidence="5" id="KW-0663">Pyridoxal phosphate</keyword>
<evidence type="ECO:0000256" key="7">
    <source>
        <dbReference type="ARBA" id="ARBA00023014"/>
    </source>
</evidence>
<protein>
    <submittedName>
        <fullName evidence="10">Cysteine desulfurase</fullName>
    </submittedName>
</protein>
<organism evidence="10 11">
    <name type="scientific">Paeniglutamicibacter gangotriensis</name>
    <dbReference type="NCBI Taxonomy" id="254787"/>
    <lineage>
        <taxon>Bacteria</taxon>
        <taxon>Bacillati</taxon>
        <taxon>Actinomycetota</taxon>
        <taxon>Actinomycetes</taxon>
        <taxon>Micrococcales</taxon>
        <taxon>Micrococcaceae</taxon>
        <taxon>Paeniglutamicibacter</taxon>
    </lineage>
</organism>
<dbReference type="GO" id="GO:0046872">
    <property type="term" value="F:metal ion binding"/>
    <property type="evidence" value="ECO:0007669"/>
    <property type="project" value="UniProtKB-KW"/>
</dbReference>
<evidence type="ECO:0000313" key="11">
    <source>
        <dbReference type="Proteomes" id="UP000323856"/>
    </source>
</evidence>
<keyword evidence="3" id="KW-0808">Transferase</keyword>
<dbReference type="PIRSF" id="PIRSF005572">
    <property type="entry name" value="NifS"/>
    <property type="match status" value="1"/>
</dbReference>
<dbReference type="AlphaFoldDB" id="A0A5B0EL74"/>
<dbReference type="Gene3D" id="3.90.1150.10">
    <property type="entry name" value="Aspartate Aminotransferase, domain 1"/>
    <property type="match status" value="1"/>
</dbReference>
<proteinExistence type="inferred from homology"/>
<evidence type="ECO:0000256" key="2">
    <source>
        <dbReference type="ARBA" id="ARBA00006490"/>
    </source>
</evidence>
<dbReference type="GO" id="GO:0031071">
    <property type="term" value="F:cysteine desulfurase activity"/>
    <property type="evidence" value="ECO:0007669"/>
    <property type="project" value="UniProtKB-EC"/>
</dbReference>
<evidence type="ECO:0000256" key="1">
    <source>
        <dbReference type="ARBA" id="ARBA00001933"/>
    </source>
</evidence>
<evidence type="ECO:0000256" key="5">
    <source>
        <dbReference type="ARBA" id="ARBA00022898"/>
    </source>
</evidence>
<dbReference type="PANTHER" id="PTHR11601">
    <property type="entry name" value="CYSTEINE DESULFURYLASE FAMILY MEMBER"/>
    <property type="match status" value="1"/>
</dbReference>
<dbReference type="InterPro" id="IPR016454">
    <property type="entry name" value="Cysteine_dSase"/>
</dbReference>
<evidence type="ECO:0000256" key="4">
    <source>
        <dbReference type="ARBA" id="ARBA00022723"/>
    </source>
</evidence>
<evidence type="ECO:0000313" key="10">
    <source>
        <dbReference type="EMBL" id="KAA0978651.1"/>
    </source>
</evidence>
<dbReference type="SUPFAM" id="SSF53383">
    <property type="entry name" value="PLP-dependent transferases"/>
    <property type="match status" value="1"/>
</dbReference>
<dbReference type="EMBL" id="VOBL01000004">
    <property type="protein sequence ID" value="KAA0978651.1"/>
    <property type="molecule type" value="Genomic_DNA"/>
</dbReference>
<comment type="similarity">
    <text evidence="2">Belongs to the class-V pyridoxal-phosphate-dependent aminotransferase family. NifS/IscS subfamily.</text>
</comment>
<gene>
    <name evidence="10" type="ORF">FQ154_05325</name>
</gene>
<dbReference type="GO" id="GO:0051536">
    <property type="term" value="F:iron-sulfur cluster binding"/>
    <property type="evidence" value="ECO:0007669"/>
    <property type="project" value="UniProtKB-KW"/>
</dbReference>
<name>A0A5B0EL74_9MICC</name>
<keyword evidence="4" id="KW-0479">Metal-binding</keyword>
<keyword evidence="6" id="KW-0408">Iron</keyword>
<dbReference type="RefSeq" id="WP_149618931.1">
    <property type="nucleotide sequence ID" value="NZ_VOBL01000004.1"/>
</dbReference>
<evidence type="ECO:0000259" key="9">
    <source>
        <dbReference type="Pfam" id="PF00266"/>
    </source>
</evidence>
<dbReference type="InterPro" id="IPR015424">
    <property type="entry name" value="PyrdxlP-dep_Trfase"/>
</dbReference>
<dbReference type="OrthoDB" id="9808002at2"/>
<dbReference type="Pfam" id="PF00266">
    <property type="entry name" value="Aminotran_5"/>
    <property type="match status" value="1"/>
</dbReference>
<dbReference type="Proteomes" id="UP000323856">
    <property type="component" value="Unassembled WGS sequence"/>
</dbReference>
<evidence type="ECO:0000256" key="3">
    <source>
        <dbReference type="ARBA" id="ARBA00022679"/>
    </source>
</evidence>
<accession>A0A5B0EL74</accession>
<feature type="domain" description="Aminotransferase class V" evidence="9">
    <location>
        <begin position="2"/>
        <end position="364"/>
    </location>
</feature>
<comment type="catalytic activity">
    <reaction evidence="8">
        <text>(sulfur carrier)-H + L-cysteine = (sulfur carrier)-SH + L-alanine</text>
        <dbReference type="Rhea" id="RHEA:43892"/>
        <dbReference type="Rhea" id="RHEA-COMP:14737"/>
        <dbReference type="Rhea" id="RHEA-COMP:14739"/>
        <dbReference type="ChEBI" id="CHEBI:29917"/>
        <dbReference type="ChEBI" id="CHEBI:35235"/>
        <dbReference type="ChEBI" id="CHEBI:57972"/>
        <dbReference type="ChEBI" id="CHEBI:64428"/>
        <dbReference type="EC" id="2.8.1.7"/>
    </reaction>
</comment>
<dbReference type="PANTHER" id="PTHR11601:SF34">
    <property type="entry name" value="CYSTEINE DESULFURASE"/>
    <property type="match status" value="1"/>
</dbReference>
<keyword evidence="7" id="KW-0411">Iron-sulfur</keyword>
<reference evidence="10 11" key="1">
    <citation type="submission" date="2019-07" db="EMBL/GenBank/DDBJ databases">
        <title>Analysis of the biochemical properties, biological activity and biotechnological potential of siderophores and biosurfactants produced by Antarctic psychrotolerant bacteria.</title>
        <authorList>
            <person name="Styczynski M."/>
            <person name="Krucon T."/>
            <person name="Decewicz P."/>
            <person name="Dziewit L."/>
        </authorList>
    </citation>
    <scope>NUCLEOTIDE SEQUENCE [LARGE SCALE GENOMIC DNA]</scope>
    <source>
        <strain evidence="10 11">ANT_H27</strain>
    </source>
</reference>
<dbReference type="InterPro" id="IPR000192">
    <property type="entry name" value="Aminotrans_V_dom"/>
</dbReference>